<gene>
    <name evidence="1" type="ORF">GT037_004947</name>
</gene>
<comment type="caution">
    <text evidence="1">The sequence shown here is derived from an EMBL/GenBank/DDBJ whole genome shotgun (WGS) entry which is preliminary data.</text>
</comment>
<dbReference type="AlphaFoldDB" id="A0A8H7EGA7"/>
<reference evidence="1" key="2">
    <citation type="submission" date="2020-08" db="EMBL/GenBank/DDBJ databases">
        <title>Draft Genome Sequence of Cumin Blight Pathogen Alternaria burnsii.</title>
        <authorList>
            <person name="Feng Z."/>
        </authorList>
    </citation>
    <scope>NUCLEOTIDE SEQUENCE</scope>
    <source>
        <strain evidence="1">CBS107.38</strain>
    </source>
</reference>
<accession>A0A8H7EGA7</accession>
<dbReference type="GeneID" id="62203172"/>
<keyword evidence="2" id="KW-1185">Reference proteome</keyword>
<dbReference type="Proteomes" id="UP000596902">
    <property type="component" value="Unassembled WGS sequence"/>
</dbReference>
<dbReference type="RefSeq" id="XP_038786944.1">
    <property type="nucleotide sequence ID" value="XM_038929994.1"/>
</dbReference>
<name>A0A8H7EGA7_9PLEO</name>
<dbReference type="EMBL" id="JAAABM010000006">
    <property type="protein sequence ID" value="KAF7676735.1"/>
    <property type="molecule type" value="Genomic_DNA"/>
</dbReference>
<evidence type="ECO:0000313" key="2">
    <source>
        <dbReference type="Proteomes" id="UP000596902"/>
    </source>
</evidence>
<evidence type="ECO:0000313" key="1">
    <source>
        <dbReference type="EMBL" id="KAF7676735.1"/>
    </source>
</evidence>
<reference evidence="1" key="1">
    <citation type="submission" date="2020-01" db="EMBL/GenBank/DDBJ databases">
        <authorList>
            <person name="Feng Z.H.Z."/>
        </authorList>
    </citation>
    <scope>NUCLEOTIDE SEQUENCE</scope>
    <source>
        <strain evidence="1">CBS107.38</strain>
    </source>
</reference>
<sequence length="381" mass="43232">MTEAPSEWLALDVKDIDEKKLLPGVIGTDSMQPHLPTQIVKIPFENPDQVAVVSWRWDGDLQTKGSRNIASVINVAKQRGIRYIFIDIISIDQNLPAKDLIKQVAAFSALYTNITVIAAYDTEGDHVFDLTYTVFRPWITNEMRLFRRNTGRIVYAGHSKQGSHCLHFDHETMLPSMSNKNSTKGVSNFVSLLDTVWRASFVISIVGVLSGDVGISFISDFKYIIPAYSHIISVAHNRLDRNDFLLTIAILCCNVRATYPLVICRAFDRGIQTLHYSRYIITEARHEPNESWALYEITLDGTLVAQWWHKRPPYSTYNSYGHLTTMLGHERTIFASLGLVDSDYEEFAATEEARLACLLVDNREEIPVPTVETVEVDLLYE</sequence>
<protein>
    <recommendedName>
        <fullName evidence="3">Heterokaryon incompatibility domain-containing protein</fullName>
    </recommendedName>
</protein>
<evidence type="ECO:0008006" key="3">
    <source>
        <dbReference type="Google" id="ProtNLM"/>
    </source>
</evidence>
<proteinExistence type="predicted"/>
<organism evidence="1 2">
    <name type="scientific">Alternaria burnsii</name>
    <dbReference type="NCBI Taxonomy" id="1187904"/>
    <lineage>
        <taxon>Eukaryota</taxon>
        <taxon>Fungi</taxon>
        <taxon>Dikarya</taxon>
        <taxon>Ascomycota</taxon>
        <taxon>Pezizomycotina</taxon>
        <taxon>Dothideomycetes</taxon>
        <taxon>Pleosporomycetidae</taxon>
        <taxon>Pleosporales</taxon>
        <taxon>Pleosporineae</taxon>
        <taxon>Pleosporaceae</taxon>
        <taxon>Alternaria</taxon>
        <taxon>Alternaria sect. Alternaria</taxon>
    </lineage>
</organism>
<dbReference type="OrthoDB" id="3690848at2759"/>